<evidence type="ECO:0000256" key="6">
    <source>
        <dbReference type="ARBA" id="ARBA00023053"/>
    </source>
</evidence>
<dbReference type="InterPro" id="IPR045016">
    <property type="entry name" value="NhaD-like"/>
</dbReference>
<dbReference type="PATRIC" id="fig|1178482.3.peg.3118"/>
<keyword evidence="8 11" id="KW-0472">Membrane</keyword>
<dbReference type="GO" id="GO:0015297">
    <property type="term" value="F:antiporter activity"/>
    <property type="evidence" value="ECO:0007669"/>
    <property type="project" value="UniProtKB-KW"/>
</dbReference>
<keyword evidence="5 11" id="KW-1133">Transmembrane helix</keyword>
<feature type="transmembrane region" description="Helical" evidence="11">
    <location>
        <begin position="428"/>
        <end position="453"/>
    </location>
</feature>
<feature type="transmembrane region" description="Helical" evidence="11">
    <location>
        <begin position="465"/>
        <end position="485"/>
    </location>
</feature>
<comment type="caution">
    <text evidence="13">The sequence shown here is derived from an EMBL/GenBank/DDBJ whole genome shotgun (WGS) entry which is preliminary data.</text>
</comment>
<dbReference type="eggNOG" id="COG1055">
    <property type="taxonomic scope" value="Bacteria"/>
</dbReference>
<evidence type="ECO:0000256" key="7">
    <source>
        <dbReference type="ARBA" id="ARBA00023065"/>
    </source>
</evidence>
<dbReference type="InterPro" id="IPR004680">
    <property type="entry name" value="Cit_transptr-like_dom"/>
</dbReference>
<dbReference type="Pfam" id="PF03600">
    <property type="entry name" value="CitMHS"/>
    <property type="match status" value="1"/>
</dbReference>
<comment type="similarity">
    <text evidence="10">Belongs to the NhaD Na(+)/H(+) (TC 2.A.62) antiporter family.</text>
</comment>
<feature type="transmembrane region" description="Helical" evidence="11">
    <location>
        <begin position="46"/>
        <end position="65"/>
    </location>
</feature>
<dbReference type="PANTHER" id="PTHR43269">
    <property type="entry name" value="SODIUM/PROTON ANTIPORTER 1-RELATED"/>
    <property type="match status" value="1"/>
</dbReference>
<feature type="transmembrane region" description="Helical" evidence="11">
    <location>
        <begin position="361"/>
        <end position="381"/>
    </location>
</feature>
<evidence type="ECO:0000256" key="5">
    <source>
        <dbReference type="ARBA" id="ARBA00022989"/>
    </source>
</evidence>
<protein>
    <submittedName>
        <fullName evidence="13">Sodium:proton antiporter</fullName>
    </submittedName>
</protein>
<gene>
    <name evidence="13" type="ORF">BJB45_02555</name>
</gene>
<keyword evidence="3" id="KW-0050">Antiport</keyword>
<evidence type="ECO:0000256" key="8">
    <source>
        <dbReference type="ARBA" id="ARBA00023136"/>
    </source>
</evidence>
<evidence type="ECO:0000313" key="14">
    <source>
        <dbReference type="Proteomes" id="UP000019113"/>
    </source>
</evidence>
<evidence type="ECO:0000256" key="3">
    <source>
        <dbReference type="ARBA" id="ARBA00022449"/>
    </source>
</evidence>
<keyword evidence="2" id="KW-0813">Transport</keyword>
<name>W1N3D2_9GAMM</name>
<feature type="transmembrane region" description="Helical" evidence="11">
    <location>
        <begin position="77"/>
        <end position="93"/>
    </location>
</feature>
<dbReference type="KEGG" id="hhu:AR456_04045"/>
<evidence type="ECO:0000259" key="12">
    <source>
        <dbReference type="Pfam" id="PF03600"/>
    </source>
</evidence>
<feature type="transmembrane region" description="Helical" evidence="11">
    <location>
        <begin position="273"/>
        <end position="291"/>
    </location>
</feature>
<proteinExistence type="inferred from homology"/>
<feature type="transmembrane region" description="Helical" evidence="11">
    <location>
        <begin position="393"/>
        <end position="416"/>
    </location>
</feature>
<keyword evidence="14" id="KW-1185">Reference proteome</keyword>
<keyword evidence="7" id="KW-0406">Ion transport</keyword>
<evidence type="ECO:0000256" key="1">
    <source>
        <dbReference type="ARBA" id="ARBA00004141"/>
    </source>
</evidence>
<dbReference type="EMBL" id="AVBC01000039">
    <property type="protein sequence ID" value="ERL50028.1"/>
    <property type="molecule type" value="Genomic_DNA"/>
</dbReference>
<evidence type="ECO:0000313" key="13">
    <source>
        <dbReference type="EMBL" id="ERL50028.1"/>
    </source>
</evidence>
<dbReference type="NCBIfam" id="NF038006">
    <property type="entry name" value="NhaD_1"/>
    <property type="match status" value="1"/>
</dbReference>
<keyword evidence="4 11" id="KW-0812">Transmembrane</keyword>
<evidence type="ECO:0000256" key="9">
    <source>
        <dbReference type="ARBA" id="ARBA00023201"/>
    </source>
</evidence>
<feature type="transmembrane region" description="Helical" evidence="11">
    <location>
        <begin position="147"/>
        <end position="167"/>
    </location>
</feature>
<accession>W1N3D2</accession>
<comment type="subcellular location">
    <subcellularLocation>
        <location evidence="1">Membrane</location>
        <topology evidence="1">Multi-pass membrane protein</topology>
    </subcellularLocation>
</comment>
<feature type="transmembrane region" description="Helical" evidence="11">
    <location>
        <begin position="105"/>
        <end position="126"/>
    </location>
</feature>
<evidence type="ECO:0000256" key="2">
    <source>
        <dbReference type="ARBA" id="ARBA00022448"/>
    </source>
</evidence>
<dbReference type="PANTHER" id="PTHR43269:SF2">
    <property type="entry name" value="SODIUM_PROTON ANTIPORTER 1-RELATED"/>
    <property type="match status" value="1"/>
</dbReference>
<dbReference type="OrthoDB" id="9772058at2"/>
<feature type="transmembrane region" description="Helical" evidence="11">
    <location>
        <begin position="297"/>
        <end position="314"/>
    </location>
</feature>
<evidence type="ECO:0000256" key="10">
    <source>
        <dbReference type="ARBA" id="ARBA00025753"/>
    </source>
</evidence>
<evidence type="ECO:0000256" key="4">
    <source>
        <dbReference type="ARBA" id="ARBA00022692"/>
    </source>
</evidence>
<evidence type="ECO:0000256" key="11">
    <source>
        <dbReference type="SAM" id="Phobius"/>
    </source>
</evidence>
<dbReference type="GO" id="GO:0016020">
    <property type="term" value="C:membrane"/>
    <property type="evidence" value="ECO:0007669"/>
    <property type="project" value="UniProtKB-SubCell"/>
</dbReference>
<reference evidence="13 14" key="1">
    <citation type="submission" date="2013-08" db="EMBL/GenBank/DDBJ databases">
        <title>draft genome of Halomonas huanghegensis, strain BJGMM-B45T.</title>
        <authorList>
            <person name="Miao C."/>
            <person name="Wan Y."/>
            <person name="Jin W."/>
        </authorList>
    </citation>
    <scope>NUCLEOTIDE SEQUENCE [LARGE SCALE GENOMIC DNA]</scope>
    <source>
        <strain evidence="13 14">BJGMM-B45</strain>
    </source>
</reference>
<dbReference type="STRING" id="1178482.AR456_04045"/>
<feature type="domain" description="Citrate transporter-like" evidence="12">
    <location>
        <begin position="61"/>
        <end position="435"/>
    </location>
</feature>
<dbReference type="GO" id="GO:0006814">
    <property type="term" value="P:sodium ion transport"/>
    <property type="evidence" value="ECO:0007669"/>
    <property type="project" value="UniProtKB-KW"/>
</dbReference>
<keyword evidence="6" id="KW-0915">Sodium</keyword>
<dbReference type="AlphaFoldDB" id="W1N3D2"/>
<dbReference type="Proteomes" id="UP000019113">
    <property type="component" value="Unassembled WGS sequence"/>
</dbReference>
<feature type="transmembrane region" description="Helical" evidence="11">
    <location>
        <begin position="230"/>
        <end position="252"/>
    </location>
</feature>
<organism evidence="13 14">
    <name type="scientific">Halomonas huangheensis</name>
    <dbReference type="NCBI Taxonomy" id="1178482"/>
    <lineage>
        <taxon>Bacteria</taxon>
        <taxon>Pseudomonadati</taxon>
        <taxon>Pseudomonadota</taxon>
        <taxon>Gammaproteobacteria</taxon>
        <taxon>Oceanospirillales</taxon>
        <taxon>Halomonadaceae</taxon>
        <taxon>Halomonas</taxon>
    </lineage>
</organism>
<sequence length="493" mass="54405">MLTINNTTPHGQLQRRWPVLLIIALTSMLASSNIHAVTGELDLTGSSVGFFALAIFVLAYALVMAEEKLHMRKSKPVLVAAGIIWGLIGWVYVQSGLPDDAEHAFHATLLEFSELMLFLLVAMTYINAMEERRVFDALRSWMVRKGFSYRTLFWITGVLAFCISPIADNLTTALLMCAVITKVAEGDKRFINLACINIVVAANAGGAFSPFGDITTLMVWQAGLIHFQEFFSLLIPAVVNFLVPAVVMSLAIRNRVPDSQEDNVDLKRGARRIILLFLLTVATAVACHSLLHLPPVLGMMTGLGYLQFFGFYLRRSLPRSLDRKRTHYTQRGDWKRLEQLGSVVPFDVFNRVARAEWDTLLFFYGVVMCVGGLGFMGYLGLLSDIMYTQWDATWANIALGLISAVVDNIPVMFAVLTMEPEMSHGHWLLITLTAGVGGSLLSIGSAAGVALMGQARGYYTFFGHLRWAPIIAVGYAASVATHLWINQASFVTP</sequence>
<keyword evidence="9" id="KW-0739">Sodium transport</keyword>